<dbReference type="Proteomes" id="UP000887013">
    <property type="component" value="Unassembled WGS sequence"/>
</dbReference>
<keyword evidence="1" id="KW-0472">Membrane</keyword>
<dbReference type="AlphaFoldDB" id="A0A8X6P6T0"/>
<reference evidence="2" key="1">
    <citation type="submission" date="2020-08" db="EMBL/GenBank/DDBJ databases">
        <title>Multicomponent nature underlies the extraordinary mechanical properties of spider dragline silk.</title>
        <authorList>
            <person name="Kono N."/>
            <person name="Nakamura H."/>
            <person name="Mori M."/>
            <person name="Yoshida Y."/>
            <person name="Ohtoshi R."/>
            <person name="Malay A.D."/>
            <person name="Moran D.A.P."/>
            <person name="Tomita M."/>
            <person name="Numata K."/>
            <person name="Arakawa K."/>
        </authorList>
    </citation>
    <scope>NUCLEOTIDE SEQUENCE</scope>
</reference>
<sequence>MMPAVGVGVAAGGLVGGASILLWRHLVSNGIAPRPSSEKVKKLLMKERQSLFLLENWFKSSTNLLKSVEALIGLEVVKVIFKDCKSLFKARKLNNEVLIKSILSQCIQNAYAIRVLHNKFGPLFAPVVVTFLYVVFLFHEKNKFLLGCVLKSRDLNFNNFELDSNADVREAIEILNEKYNLLDRVHSLLQEAAFEKETYTIIKLEHGIKEVKNPGNPNFLKNKNLTELNNRDTVHSFSNGKRRRKRKETILNVYNKK</sequence>
<accession>A0A8X6P6T0</accession>
<keyword evidence="1" id="KW-0812">Transmembrane</keyword>
<evidence type="ECO:0000256" key="1">
    <source>
        <dbReference type="SAM" id="Phobius"/>
    </source>
</evidence>
<protein>
    <submittedName>
        <fullName evidence="2">Uncharacterized protein</fullName>
    </submittedName>
</protein>
<keyword evidence="3" id="KW-1185">Reference proteome</keyword>
<gene>
    <name evidence="2" type="primary">NCL1_44929</name>
    <name evidence="2" type="ORF">NPIL_153781</name>
</gene>
<name>A0A8X6P6T0_NEPPI</name>
<organism evidence="2 3">
    <name type="scientific">Nephila pilipes</name>
    <name type="common">Giant wood spider</name>
    <name type="synonym">Nephila maculata</name>
    <dbReference type="NCBI Taxonomy" id="299642"/>
    <lineage>
        <taxon>Eukaryota</taxon>
        <taxon>Metazoa</taxon>
        <taxon>Ecdysozoa</taxon>
        <taxon>Arthropoda</taxon>
        <taxon>Chelicerata</taxon>
        <taxon>Arachnida</taxon>
        <taxon>Araneae</taxon>
        <taxon>Araneomorphae</taxon>
        <taxon>Entelegynae</taxon>
        <taxon>Araneoidea</taxon>
        <taxon>Nephilidae</taxon>
        <taxon>Nephila</taxon>
    </lineage>
</organism>
<feature type="transmembrane region" description="Helical" evidence="1">
    <location>
        <begin position="120"/>
        <end position="138"/>
    </location>
</feature>
<dbReference type="EMBL" id="BMAW01017565">
    <property type="protein sequence ID" value="GFT54607.1"/>
    <property type="molecule type" value="Genomic_DNA"/>
</dbReference>
<comment type="caution">
    <text evidence="2">The sequence shown here is derived from an EMBL/GenBank/DDBJ whole genome shotgun (WGS) entry which is preliminary data.</text>
</comment>
<evidence type="ECO:0000313" key="2">
    <source>
        <dbReference type="EMBL" id="GFT54607.1"/>
    </source>
</evidence>
<keyword evidence="1" id="KW-1133">Transmembrane helix</keyword>
<proteinExistence type="predicted"/>
<evidence type="ECO:0000313" key="3">
    <source>
        <dbReference type="Proteomes" id="UP000887013"/>
    </source>
</evidence>